<sequence>MAIRDGKLNIFIRIFACTIFISISTLSYSVPAKDLPGISQKNNHRQLVNAAEKPWQILGRVQTELGTHCTGFLVSSRLVITAAHCLWIRKTNHFVNPHSVHFLLGYQRQTYRSAYNVLNIIKSENYKGEGSEKATLDNIHHDWAYLVLNDKKTNQEDFFGFNKNQPYIGMNIYLAGYDQDRQEVLYADQKCHVTDILKNNGGKTILAHDCQATYGSSGAPLFTVNKNKEWVITAIQIAAYSDRPGGMAVLLTTPPRD</sequence>
<dbReference type="EMBL" id="QGLT01000001">
    <property type="protein sequence ID" value="PXZ01603.1"/>
    <property type="molecule type" value="Genomic_DNA"/>
</dbReference>
<dbReference type="GO" id="GO:0006508">
    <property type="term" value="P:proteolysis"/>
    <property type="evidence" value="ECO:0007669"/>
    <property type="project" value="InterPro"/>
</dbReference>
<comment type="caution">
    <text evidence="4">The sequence shown here is derived from an EMBL/GenBank/DDBJ whole genome shotgun (WGS) entry which is preliminary data.</text>
</comment>
<feature type="transmembrane region" description="Helical" evidence="2">
    <location>
        <begin position="12"/>
        <end position="30"/>
    </location>
</feature>
<evidence type="ECO:0000313" key="4">
    <source>
        <dbReference type="EMBL" id="PXZ01603.1"/>
    </source>
</evidence>
<keyword evidence="5" id="KW-1185">Reference proteome</keyword>
<evidence type="ECO:0000256" key="1">
    <source>
        <dbReference type="ARBA" id="ARBA00022729"/>
    </source>
</evidence>
<dbReference type="Proteomes" id="UP000247565">
    <property type="component" value="Unassembled WGS sequence"/>
</dbReference>
<dbReference type="AlphaFoldDB" id="A0A318N218"/>
<protein>
    <submittedName>
        <fullName evidence="4">Peptidase S1</fullName>
    </submittedName>
</protein>
<dbReference type="InterPro" id="IPR009003">
    <property type="entry name" value="Peptidase_S1_PA"/>
</dbReference>
<evidence type="ECO:0000313" key="5">
    <source>
        <dbReference type="Proteomes" id="UP000247565"/>
    </source>
</evidence>
<gene>
    <name evidence="4" type="ORF">DK869_00910</name>
</gene>
<evidence type="ECO:0000256" key="2">
    <source>
        <dbReference type="SAM" id="Phobius"/>
    </source>
</evidence>
<dbReference type="PANTHER" id="PTHR15462">
    <property type="entry name" value="SERINE PROTEASE"/>
    <property type="match status" value="1"/>
</dbReference>
<dbReference type="PROSITE" id="PS00134">
    <property type="entry name" value="TRYPSIN_HIS"/>
    <property type="match status" value="1"/>
</dbReference>
<dbReference type="InterPro" id="IPR001254">
    <property type="entry name" value="Trypsin_dom"/>
</dbReference>
<dbReference type="GO" id="GO:0004252">
    <property type="term" value="F:serine-type endopeptidase activity"/>
    <property type="evidence" value="ECO:0007669"/>
    <property type="project" value="InterPro"/>
</dbReference>
<dbReference type="InterPro" id="IPR050966">
    <property type="entry name" value="Glutamyl_endopeptidase"/>
</dbReference>
<feature type="domain" description="Peptidase S1" evidence="3">
    <location>
        <begin position="35"/>
        <end position="257"/>
    </location>
</feature>
<dbReference type="InterPro" id="IPR043504">
    <property type="entry name" value="Peptidase_S1_PA_chymotrypsin"/>
</dbReference>
<organism evidence="4 5">
    <name type="scientific">Commensalibacter melissae</name>
    <dbReference type="NCBI Taxonomy" id="2070537"/>
    <lineage>
        <taxon>Bacteria</taxon>
        <taxon>Pseudomonadati</taxon>
        <taxon>Pseudomonadota</taxon>
        <taxon>Alphaproteobacteria</taxon>
        <taxon>Acetobacterales</taxon>
        <taxon>Acetobacteraceae</taxon>
    </lineage>
</organism>
<dbReference type="Pfam" id="PF00089">
    <property type="entry name" value="Trypsin"/>
    <property type="match status" value="1"/>
</dbReference>
<dbReference type="InterPro" id="IPR018114">
    <property type="entry name" value="TRYPSIN_HIS"/>
</dbReference>
<keyword evidence="2" id="KW-0812">Transmembrane</keyword>
<reference evidence="4 5" key="1">
    <citation type="submission" date="2018-05" db="EMBL/GenBank/DDBJ databases">
        <title>Reference genomes for bee gut microbiota database.</title>
        <authorList>
            <person name="Ellegaard K.M."/>
        </authorList>
    </citation>
    <scope>NUCLEOTIDE SEQUENCE [LARGE SCALE GENOMIC DNA]</scope>
    <source>
        <strain evidence="4 5">ESL0284</strain>
    </source>
</reference>
<evidence type="ECO:0000259" key="3">
    <source>
        <dbReference type="PROSITE" id="PS50240"/>
    </source>
</evidence>
<dbReference type="PANTHER" id="PTHR15462:SF8">
    <property type="entry name" value="SERINE PROTEASE"/>
    <property type="match status" value="1"/>
</dbReference>
<dbReference type="SUPFAM" id="SSF50494">
    <property type="entry name" value="Trypsin-like serine proteases"/>
    <property type="match status" value="1"/>
</dbReference>
<dbReference type="Gene3D" id="2.40.10.10">
    <property type="entry name" value="Trypsin-like serine proteases"/>
    <property type="match status" value="2"/>
</dbReference>
<keyword evidence="1" id="KW-0732">Signal</keyword>
<proteinExistence type="predicted"/>
<accession>A0A318N218</accession>
<keyword evidence="2" id="KW-1133">Transmembrane helix</keyword>
<dbReference type="PROSITE" id="PS50240">
    <property type="entry name" value="TRYPSIN_DOM"/>
    <property type="match status" value="1"/>
</dbReference>
<name>A0A318N218_9PROT</name>
<keyword evidence="2" id="KW-0472">Membrane</keyword>